<dbReference type="PATRIC" id="fig|1235802.3.peg.654"/>
<dbReference type="GO" id="GO:0008977">
    <property type="term" value="F:prephenate dehydrogenase (NAD+) activity"/>
    <property type="evidence" value="ECO:0007669"/>
    <property type="project" value="UniProtKB-EC"/>
</dbReference>
<evidence type="ECO:0000256" key="1">
    <source>
        <dbReference type="ARBA" id="ARBA00005067"/>
    </source>
</evidence>
<dbReference type="FunFam" id="3.40.50.720:FF:000208">
    <property type="entry name" value="Prephenate dehydrogenase"/>
    <property type="match status" value="1"/>
</dbReference>
<evidence type="ECO:0000256" key="2">
    <source>
        <dbReference type="ARBA" id="ARBA00007964"/>
    </source>
</evidence>
<dbReference type="AlphaFoldDB" id="N2B921"/>
<evidence type="ECO:0000259" key="11">
    <source>
        <dbReference type="PROSITE" id="PS51176"/>
    </source>
</evidence>
<dbReference type="SUPFAM" id="SSF48179">
    <property type="entry name" value="6-phosphogluconate dehydrogenase C-terminal domain-like"/>
    <property type="match status" value="1"/>
</dbReference>
<reference evidence="12 13" key="1">
    <citation type="journal article" date="2014" name="Genome Announc.">
        <title>Draft genome sequences of the altered schaedler flora, a defined bacterial community from gnotobiotic mice.</title>
        <authorList>
            <person name="Wannemuehler M.J."/>
            <person name="Overstreet A.M."/>
            <person name="Ward D.V."/>
            <person name="Phillips G.J."/>
        </authorList>
    </citation>
    <scope>NUCLEOTIDE SEQUENCE [LARGE SCALE GENOMIC DNA]</scope>
    <source>
        <strain evidence="12 13">ASF492</strain>
    </source>
</reference>
<keyword evidence="8" id="KW-0520">NAD</keyword>
<dbReference type="EMBL" id="AQFT01000020">
    <property type="protein sequence ID" value="EMZ36901.1"/>
    <property type="molecule type" value="Genomic_DNA"/>
</dbReference>
<dbReference type="SUPFAM" id="SSF51735">
    <property type="entry name" value="NAD(P)-binding Rossmann-fold domains"/>
    <property type="match status" value="1"/>
</dbReference>
<dbReference type="InterPro" id="IPR008927">
    <property type="entry name" value="6-PGluconate_DH-like_C_sf"/>
</dbReference>
<keyword evidence="9" id="KW-0057">Aromatic amino acid biosynthesis</keyword>
<comment type="pathway">
    <text evidence="1">Amino-acid biosynthesis; L-tyrosine biosynthesis; (4-hydroxyphenyl)pyruvate from prephenate (NAD(+) route): step 1/1.</text>
</comment>
<dbReference type="FunFam" id="1.10.3660.10:FF:000003">
    <property type="entry name" value="Prephenate dehydrogenase"/>
    <property type="match status" value="1"/>
</dbReference>
<comment type="catalytic activity">
    <reaction evidence="10">
        <text>prephenate + NAD(+) = 3-(4-hydroxyphenyl)pyruvate + CO2 + NADH</text>
        <dbReference type="Rhea" id="RHEA:13869"/>
        <dbReference type="ChEBI" id="CHEBI:16526"/>
        <dbReference type="ChEBI" id="CHEBI:29934"/>
        <dbReference type="ChEBI" id="CHEBI:36242"/>
        <dbReference type="ChEBI" id="CHEBI:57540"/>
        <dbReference type="ChEBI" id="CHEBI:57945"/>
        <dbReference type="EC" id="1.3.1.12"/>
    </reaction>
</comment>
<dbReference type="InterPro" id="IPR003099">
    <property type="entry name" value="Prephen_DH"/>
</dbReference>
<evidence type="ECO:0000256" key="5">
    <source>
        <dbReference type="ARBA" id="ARBA00022498"/>
    </source>
</evidence>
<keyword evidence="6" id="KW-0028">Amino-acid biosynthesis</keyword>
<dbReference type="Pfam" id="PF20463">
    <property type="entry name" value="PDH_C"/>
    <property type="match status" value="1"/>
</dbReference>
<organism evidence="12 13">
    <name type="scientific">Eubacterium plexicaudatum ASF492</name>
    <dbReference type="NCBI Taxonomy" id="1235802"/>
    <lineage>
        <taxon>Bacteria</taxon>
        <taxon>Bacillati</taxon>
        <taxon>Bacillota</taxon>
        <taxon>Clostridia</taxon>
        <taxon>Eubacteriales</taxon>
        <taxon>Eubacteriaceae</taxon>
        <taxon>Eubacterium</taxon>
    </lineage>
</organism>
<accession>N2B921</accession>
<dbReference type="InterPro" id="IPR036291">
    <property type="entry name" value="NAD(P)-bd_dom_sf"/>
</dbReference>
<dbReference type="Proteomes" id="UP000012589">
    <property type="component" value="Unassembled WGS sequence"/>
</dbReference>
<keyword evidence="5" id="KW-0827">Tyrosine biosynthesis</keyword>
<protein>
    <recommendedName>
        <fullName evidence="4">Prephenate dehydrogenase</fullName>
        <ecNumber evidence="3">1.3.1.12</ecNumber>
    </recommendedName>
</protein>
<dbReference type="InterPro" id="IPR045865">
    <property type="entry name" value="ACT-like_dom_sf"/>
</dbReference>
<dbReference type="PANTHER" id="PTHR21363">
    <property type="entry name" value="PREPHENATE DEHYDROGENASE"/>
    <property type="match status" value="1"/>
</dbReference>
<dbReference type="SUPFAM" id="SSF55021">
    <property type="entry name" value="ACT-like"/>
    <property type="match status" value="1"/>
</dbReference>
<evidence type="ECO:0000256" key="8">
    <source>
        <dbReference type="ARBA" id="ARBA00023027"/>
    </source>
</evidence>
<dbReference type="InterPro" id="IPR046826">
    <property type="entry name" value="PDH_N"/>
</dbReference>
<dbReference type="PANTHER" id="PTHR21363:SF0">
    <property type="entry name" value="PREPHENATE DEHYDROGENASE [NADP(+)]"/>
    <property type="match status" value="1"/>
</dbReference>
<evidence type="ECO:0000256" key="10">
    <source>
        <dbReference type="ARBA" id="ARBA00049260"/>
    </source>
</evidence>
<comment type="similarity">
    <text evidence="2">Belongs to the prephenate/arogenate dehydrogenase family.</text>
</comment>
<dbReference type="Gene3D" id="1.10.3660.10">
    <property type="entry name" value="6-phosphogluconate dehydrogenase C-terminal like domain"/>
    <property type="match status" value="1"/>
</dbReference>
<dbReference type="GO" id="GO:0006571">
    <property type="term" value="P:tyrosine biosynthetic process"/>
    <property type="evidence" value="ECO:0007669"/>
    <property type="project" value="UniProtKB-KW"/>
</dbReference>
<dbReference type="GO" id="GO:0004665">
    <property type="term" value="F:prephenate dehydrogenase (NADP+) activity"/>
    <property type="evidence" value="ECO:0007669"/>
    <property type="project" value="InterPro"/>
</dbReference>
<gene>
    <name evidence="12" type="ORF">C823_00623</name>
</gene>
<evidence type="ECO:0000256" key="7">
    <source>
        <dbReference type="ARBA" id="ARBA00023002"/>
    </source>
</evidence>
<evidence type="ECO:0000256" key="4">
    <source>
        <dbReference type="ARBA" id="ARBA00016891"/>
    </source>
</evidence>
<evidence type="ECO:0000313" key="13">
    <source>
        <dbReference type="Proteomes" id="UP000012589"/>
    </source>
</evidence>
<dbReference type="STRING" id="1235802.C823_00623"/>
<evidence type="ECO:0000256" key="3">
    <source>
        <dbReference type="ARBA" id="ARBA00012068"/>
    </source>
</evidence>
<dbReference type="PROSITE" id="PS51176">
    <property type="entry name" value="PDH_ADH"/>
    <property type="match status" value="1"/>
</dbReference>
<evidence type="ECO:0000256" key="9">
    <source>
        <dbReference type="ARBA" id="ARBA00023141"/>
    </source>
</evidence>
<keyword evidence="7" id="KW-0560">Oxidoreductase</keyword>
<evidence type="ECO:0000256" key="6">
    <source>
        <dbReference type="ARBA" id="ARBA00022605"/>
    </source>
</evidence>
<name>N2B921_9FIRM</name>
<evidence type="ECO:0000313" key="12">
    <source>
        <dbReference type="EMBL" id="EMZ36901.1"/>
    </source>
</evidence>
<dbReference type="EC" id="1.3.1.12" evidence="3"/>
<dbReference type="InterPro" id="IPR046825">
    <property type="entry name" value="PDH_C"/>
</dbReference>
<dbReference type="Pfam" id="PF02153">
    <property type="entry name" value="PDH_N"/>
    <property type="match status" value="1"/>
</dbReference>
<dbReference type="Gene3D" id="3.40.50.720">
    <property type="entry name" value="NAD(P)-binding Rossmann-like Domain"/>
    <property type="match status" value="1"/>
</dbReference>
<dbReference type="eggNOG" id="COG0287">
    <property type="taxonomic scope" value="Bacteria"/>
</dbReference>
<sequence>MEINNIKKISFIGLGLIGGSIARTLKRICPQIRLFAVSGRQSTITEAYEAGVIENAVMPDLCEISDSDYIFLCTPVQQNLSYLMQLKEHISPHTIITDVGSVKGDIHRAAVKAGLEAQFIGGHPMAGSEKTGFSSATAYLLENAYYVITPTSRTPAGQVSRFRSLVSALGAIPLVLDYDLHDFATAAISHLPHMIAYSLVNLVKEIDDSDQTMKTIAAGGFRDMTRIAASSPVMWQDICLSNKEQVLQLVDLYTRQLAKLRSYIEAEQKDAMTAYFTEAKDYRDSLNIRQSGSIQPVYELYCDLIDEVGGIATLATLLASNSINIKNIGIVHNREFEDGVLHIELYDQASLDTAVTLLKKYHYTVYKR</sequence>
<feature type="domain" description="Prephenate/arogenate dehydrogenase" evidence="11">
    <location>
        <begin position="7"/>
        <end position="294"/>
    </location>
</feature>
<proteinExistence type="inferred from homology"/>
<dbReference type="OrthoDB" id="9802008at2"/>
<keyword evidence="13" id="KW-1185">Reference proteome</keyword>
<dbReference type="InterPro" id="IPR050812">
    <property type="entry name" value="Preph/Arog_dehydrog"/>
</dbReference>
<dbReference type="HOGENOM" id="CLU_055968_2_1_9"/>
<comment type="caution">
    <text evidence="12">The sequence shown here is derived from an EMBL/GenBank/DDBJ whole genome shotgun (WGS) entry which is preliminary data.</text>
</comment>
<dbReference type="GO" id="GO:0070403">
    <property type="term" value="F:NAD+ binding"/>
    <property type="evidence" value="ECO:0007669"/>
    <property type="project" value="InterPro"/>
</dbReference>